<gene>
    <name evidence="1" type="ORF">MM415B01539_0002</name>
</gene>
<organism evidence="1">
    <name type="scientific">viral metagenome</name>
    <dbReference type="NCBI Taxonomy" id="1070528"/>
    <lineage>
        <taxon>unclassified sequences</taxon>
        <taxon>metagenomes</taxon>
        <taxon>organismal metagenomes</taxon>
    </lineage>
</organism>
<dbReference type="EMBL" id="MT141297">
    <property type="protein sequence ID" value="QJA57882.1"/>
    <property type="molecule type" value="Genomic_DNA"/>
</dbReference>
<sequence>MIRGRTFQPHRLDNPRRLVNLIHGRNFRQSQAGENLRTVQHKSVIRTTKQDWNMDASI</sequence>
<accession>A0A6M3IN14</accession>
<name>A0A6M3IN14_9ZZZZ</name>
<protein>
    <submittedName>
        <fullName evidence="1">Uncharacterized protein</fullName>
    </submittedName>
</protein>
<reference evidence="1" key="1">
    <citation type="submission" date="2020-03" db="EMBL/GenBank/DDBJ databases">
        <title>The deep terrestrial virosphere.</title>
        <authorList>
            <person name="Holmfeldt K."/>
            <person name="Nilsson E."/>
            <person name="Simone D."/>
            <person name="Lopez-Fernandez M."/>
            <person name="Wu X."/>
            <person name="de Brujin I."/>
            <person name="Lundin D."/>
            <person name="Andersson A."/>
            <person name="Bertilsson S."/>
            <person name="Dopson M."/>
        </authorList>
    </citation>
    <scope>NUCLEOTIDE SEQUENCE</scope>
    <source>
        <strain evidence="1">MM415B01539</strain>
    </source>
</reference>
<proteinExistence type="predicted"/>
<dbReference type="AlphaFoldDB" id="A0A6M3IN14"/>
<evidence type="ECO:0000313" key="1">
    <source>
        <dbReference type="EMBL" id="QJA57882.1"/>
    </source>
</evidence>